<evidence type="ECO:0000313" key="1">
    <source>
        <dbReference type="EMBL" id="AYB32378.1"/>
    </source>
</evidence>
<evidence type="ECO:0000313" key="2">
    <source>
        <dbReference type="Proteomes" id="UP000266183"/>
    </source>
</evidence>
<name>A0A385SU97_9BACT</name>
<dbReference type="Proteomes" id="UP000266183">
    <property type="component" value="Chromosome"/>
</dbReference>
<sequence>MEAPFKVTPVVKEALAHLFNTYRPVAYRDTIIDIYLRYLGHEHGHLPVNFDKMGHQMYLLLEFLRTVMEEAGERAGKGDG</sequence>
<dbReference type="RefSeq" id="WP_119755631.1">
    <property type="nucleotide sequence ID" value="NZ_CP032382.1"/>
</dbReference>
<dbReference type="OrthoDB" id="9862125at2"/>
<protein>
    <submittedName>
        <fullName evidence="1">Uncharacterized protein</fullName>
    </submittedName>
</protein>
<dbReference type="EMBL" id="CP032382">
    <property type="protein sequence ID" value="AYB32378.1"/>
    <property type="molecule type" value="Genomic_DNA"/>
</dbReference>
<accession>A0A385SU97</accession>
<dbReference type="AlphaFoldDB" id="A0A385SU97"/>
<reference evidence="2" key="1">
    <citation type="submission" date="2018-09" db="EMBL/GenBank/DDBJ databases">
        <title>Chryseolinea sp. KIS68-18 isolated from soil.</title>
        <authorList>
            <person name="Weon H.-Y."/>
            <person name="Kwon S.-W."/>
            <person name="Lee S.A."/>
        </authorList>
    </citation>
    <scope>NUCLEOTIDE SEQUENCE [LARGE SCALE GENOMIC DNA]</scope>
    <source>
        <strain evidence="2">KIS68-18</strain>
    </source>
</reference>
<proteinExistence type="predicted"/>
<gene>
    <name evidence="1" type="ORF">D4L85_18175</name>
</gene>
<dbReference type="KEGG" id="chk:D4L85_18175"/>
<organism evidence="1 2">
    <name type="scientific">Chryseolinea soli</name>
    <dbReference type="NCBI Taxonomy" id="2321403"/>
    <lineage>
        <taxon>Bacteria</taxon>
        <taxon>Pseudomonadati</taxon>
        <taxon>Bacteroidota</taxon>
        <taxon>Cytophagia</taxon>
        <taxon>Cytophagales</taxon>
        <taxon>Fulvivirgaceae</taxon>
        <taxon>Chryseolinea</taxon>
    </lineage>
</organism>
<keyword evidence="2" id="KW-1185">Reference proteome</keyword>